<dbReference type="Proteomes" id="UP000838412">
    <property type="component" value="Chromosome 13"/>
</dbReference>
<sequence>MSRMATDLPHGLDLAKWMTGLPPDLRTAPLKDLAIPGTHDSGSFYQDKSFDLSPVGQQLTDIIHDEAVQILGLTVNDVVNSWSVTQLDIGFTGQLNVGVRYFDLRVAWRESDNSLYFVHGLYGMKVETAMLEIADWLISHPKEVVLLDFNHFYSMDDSHHKHLIAILKDKFGSKLCPKTIAPNPVDVTLAKLWENRHQVIVFYNNNEVADHHTYLWSDWEYIHSPDPNTHEISKLIDFLDKEACTESKFNVSQAILMPDAATIVGNLGHSQKTVLATPAMPHVVRWLSRKRSGSGRHGVNIVIADFVDLEFLLAVTKLNYT</sequence>
<dbReference type="PROSITE" id="PS50007">
    <property type="entry name" value="PIPLC_X_DOMAIN"/>
    <property type="match status" value="1"/>
</dbReference>
<dbReference type="PANTHER" id="PTHR13593">
    <property type="match status" value="1"/>
</dbReference>
<accession>A0A8J9YXP3</accession>
<dbReference type="AlphaFoldDB" id="A0A8J9YXP3"/>
<proteinExistence type="predicted"/>
<dbReference type="CDD" id="cd08616">
    <property type="entry name" value="PI-PLCXD1c"/>
    <property type="match status" value="1"/>
</dbReference>
<evidence type="ECO:0000313" key="2">
    <source>
        <dbReference type="Proteomes" id="UP000838412"/>
    </source>
</evidence>
<reference evidence="1" key="1">
    <citation type="submission" date="2022-01" db="EMBL/GenBank/DDBJ databases">
        <authorList>
            <person name="Braso-Vives M."/>
        </authorList>
    </citation>
    <scope>NUCLEOTIDE SEQUENCE</scope>
</reference>
<gene>
    <name evidence="1" type="primary">PLCXD3</name>
    <name evidence="1" type="ORF">BLAG_LOCUS6620</name>
</gene>
<keyword evidence="2" id="KW-1185">Reference proteome</keyword>
<dbReference type="PANTHER" id="PTHR13593:SF113">
    <property type="entry name" value="SI:DKEY-266F7.9"/>
    <property type="match status" value="1"/>
</dbReference>
<dbReference type="OrthoDB" id="1046782at2759"/>
<dbReference type="SUPFAM" id="SSF51695">
    <property type="entry name" value="PLC-like phosphodiesterases"/>
    <property type="match status" value="1"/>
</dbReference>
<dbReference type="InterPro" id="IPR042158">
    <property type="entry name" value="PLCXD1/2/3"/>
</dbReference>
<dbReference type="EMBL" id="OV696698">
    <property type="protein sequence ID" value="CAH1243757.1"/>
    <property type="molecule type" value="Genomic_DNA"/>
</dbReference>
<organism evidence="1 2">
    <name type="scientific">Branchiostoma lanceolatum</name>
    <name type="common">Common lancelet</name>
    <name type="synonym">Amphioxus lanceolatum</name>
    <dbReference type="NCBI Taxonomy" id="7740"/>
    <lineage>
        <taxon>Eukaryota</taxon>
        <taxon>Metazoa</taxon>
        <taxon>Chordata</taxon>
        <taxon>Cephalochordata</taxon>
        <taxon>Leptocardii</taxon>
        <taxon>Amphioxiformes</taxon>
        <taxon>Branchiostomatidae</taxon>
        <taxon>Branchiostoma</taxon>
    </lineage>
</organism>
<dbReference type="InterPro" id="IPR017946">
    <property type="entry name" value="PLC-like_Pdiesterase_TIM-brl"/>
</dbReference>
<name>A0A8J9YXP3_BRALA</name>
<dbReference type="Gene3D" id="3.20.20.190">
    <property type="entry name" value="Phosphatidylinositol (PI) phosphodiesterase"/>
    <property type="match status" value="1"/>
</dbReference>
<protein>
    <submittedName>
        <fullName evidence="1">PLCXD3 protein</fullName>
    </submittedName>
</protein>
<dbReference type="GO" id="GO:0008081">
    <property type="term" value="F:phosphoric diester hydrolase activity"/>
    <property type="evidence" value="ECO:0007669"/>
    <property type="project" value="InterPro"/>
</dbReference>
<dbReference type="InterPro" id="IPR051057">
    <property type="entry name" value="PI-PLC_domain"/>
</dbReference>
<evidence type="ECO:0000313" key="1">
    <source>
        <dbReference type="EMBL" id="CAH1243757.1"/>
    </source>
</evidence>
<dbReference type="GO" id="GO:0006629">
    <property type="term" value="P:lipid metabolic process"/>
    <property type="evidence" value="ECO:0007669"/>
    <property type="project" value="InterPro"/>
</dbReference>